<keyword evidence="3" id="KW-0812">Transmembrane</keyword>
<dbReference type="InterPro" id="IPR036259">
    <property type="entry name" value="MFS_trans_sf"/>
</dbReference>
<dbReference type="InterPro" id="IPR011701">
    <property type="entry name" value="MFS"/>
</dbReference>
<dbReference type="AlphaFoldDB" id="A0A2G5BG45"/>
<dbReference type="EMBL" id="KZ303492">
    <property type="protein sequence ID" value="PIA17994.1"/>
    <property type="molecule type" value="Genomic_DNA"/>
</dbReference>
<reference evidence="5 6" key="1">
    <citation type="journal article" date="2015" name="Genome Biol. Evol.">
        <title>Phylogenomic analyses indicate that early fungi evolved digesting cell walls of algal ancestors of land plants.</title>
        <authorList>
            <person name="Chang Y."/>
            <person name="Wang S."/>
            <person name="Sekimoto S."/>
            <person name="Aerts A.L."/>
            <person name="Choi C."/>
            <person name="Clum A."/>
            <person name="LaButti K.M."/>
            <person name="Lindquist E.A."/>
            <person name="Yee Ngan C."/>
            <person name="Ohm R.A."/>
            <person name="Salamov A.A."/>
            <person name="Grigoriev I.V."/>
            <person name="Spatafora J.W."/>
            <person name="Berbee M.L."/>
        </authorList>
    </citation>
    <scope>NUCLEOTIDE SEQUENCE [LARGE SCALE GENOMIC DNA]</scope>
    <source>
        <strain evidence="5 6">NRRL 1564</strain>
    </source>
</reference>
<dbReference type="PANTHER" id="PTHR11360">
    <property type="entry name" value="MONOCARBOXYLATE TRANSPORTER"/>
    <property type="match status" value="1"/>
</dbReference>
<gene>
    <name evidence="5" type="ORF">COEREDRAFT_28312</name>
</gene>
<sequence length="348" mass="37582">WIPTLAVMVNNMFIFGASNSYGVFSTYYLNIKFPNTSASTLAWIGTLITTLMLGCTILTGALADKRGYRLTAYIGTVLCTTAYILASFCENVWQLILTQGVLFGIGASFLFAPSISIAPQWFNKYRGLASGIAVSGSSIGGLWFTAATQAMIDNLGPKWALRILGILTFVITGIMNLFYFRRVPAKPRNTLLDLRAAKSLTFWLITLESFAVYTGYWAVTFYIGTTARQLNGTYHDGSNLLIVLNAGSAIGRVAAGFIADKLGSINMLCLSLLLTVVIEMPLWMTAQSLAPLYVLCVLYGLISPTFISLNPVIVATYFDTDTLASVMGMTNLFSGIGILAGNLSQGAI</sequence>
<dbReference type="Pfam" id="PF07690">
    <property type="entry name" value="MFS_1"/>
    <property type="match status" value="1"/>
</dbReference>
<feature type="transmembrane region" description="Helical" evidence="3">
    <location>
        <begin position="12"/>
        <end position="29"/>
    </location>
</feature>
<feature type="transmembrane region" description="Helical" evidence="3">
    <location>
        <begin position="41"/>
        <end position="63"/>
    </location>
</feature>
<dbReference type="InterPro" id="IPR050327">
    <property type="entry name" value="Proton-linked_MCT"/>
</dbReference>
<protein>
    <submittedName>
        <fullName evidence="5">MFS general substrate transporter</fullName>
    </submittedName>
</protein>
<feature type="non-terminal residue" evidence="5">
    <location>
        <position position="348"/>
    </location>
</feature>
<feature type="domain" description="Major facilitator superfamily (MFS) profile" evidence="4">
    <location>
        <begin position="4"/>
        <end position="348"/>
    </location>
</feature>
<feature type="transmembrane region" description="Helical" evidence="3">
    <location>
        <begin position="200"/>
        <end position="219"/>
    </location>
</feature>
<feature type="non-terminal residue" evidence="5">
    <location>
        <position position="1"/>
    </location>
</feature>
<dbReference type="SUPFAM" id="SSF103473">
    <property type="entry name" value="MFS general substrate transporter"/>
    <property type="match status" value="1"/>
</dbReference>
<keyword evidence="6" id="KW-1185">Reference proteome</keyword>
<accession>A0A2G5BG45</accession>
<evidence type="ECO:0000256" key="3">
    <source>
        <dbReference type="SAM" id="Phobius"/>
    </source>
</evidence>
<comment type="subcellular location">
    <subcellularLocation>
        <location evidence="1">Membrane</location>
        <topology evidence="1">Multi-pass membrane protein</topology>
    </subcellularLocation>
</comment>
<feature type="transmembrane region" description="Helical" evidence="3">
    <location>
        <begin position="70"/>
        <end position="86"/>
    </location>
</feature>
<feature type="transmembrane region" description="Helical" evidence="3">
    <location>
        <begin position="92"/>
        <end position="115"/>
    </location>
</feature>
<dbReference type="OrthoDB" id="6499973at2759"/>
<evidence type="ECO:0000259" key="4">
    <source>
        <dbReference type="PROSITE" id="PS50850"/>
    </source>
</evidence>
<feature type="transmembrane region" description="Helical" evidence="3">
    <location>
        <begin position="292"/>
        <end position="318"/>
    </location>
</feature>
<organism evidence="5 6">
    <name type="scientific">Coemansia reversa (strain ATCC 12441 / NRRL 1564)</name>
    <dbReference type="NCBI Taxonomy" id="763665"/>
    <lineage>
        <taxon>Eukaryota</taxon>
        <taxon>Fungi</taxon>
        <taxon>Fungi incertae sedis</taxon>
        <taxon>Zoopagomycota</taxon>
        <taxon>Kickxellomycotina</taxon>
        <taxon>Kickxellomycetes</taxon>
        <taxon>Kickxellales</taxon>
        <taxon>Kickxellaceae</taxon>
        <taxon>Coemansia</taxon>
    </lineage>
</organism>
<dbReference type="GO" id="GO:0016020">
    <property type="term" value="C:membrane"/>
    <property type="evidence" value="ECO:0007669"/>
    <property type="project" value="UniProtKB-SubCell"/>
</dbReference>
<feature type="transmembrane region" description="Helical" evidence="3">
    <location>
        <begin position="159"/>
        <end position="179"/>
    </location>
</feature>
<name>A0A2G5BG45_COERN</name>
<dbReference type="PROSITE" id="PS50850">
    <property type="entry name" value="MFS"/>
    <property type="match status" value="1"/>
</dbReference>
<feature type="transmembrane region" description="Helical" evidence="3">
    <location>
        <begin position="127"/>
        <end position="147"/>
    </location>
</feature>
<dbReference type="Proteomes" id="UP000242474">
    <property type="component" value="Unassembled WGS sequence"/>
</dbReference>
<comment type="similarity">
    <text evidence="2">Belongs to the major facilitator superfamily. Monocarboxylate porter (TC 2.A.1.13) family.</text>
</comment>
<evidence type="ECO:0000256" key="2">
    <source>
        <dbReference type="ARBA" id="ARBA00006727"/>
    </source>
</evidence>
<dbReference type="InterPro" id="IPR020846">
    <property type="entry name" value="MFS_dom"/>
</dbReference>
<dbReference type="PANTHER" id="PTHR11360:SF284">
    <property type="entry name" value="EG:103B4.3 PROTEIN-RELATED"/>
    <property type="match status" value="1"/>
</dbReference>
<keyword evidence="3" id="KW-1133">Transmembrane helix</keyword>
<evidence type="ECO:0000313" key="6">
    <source>
        <dbReference type="Proteomes" id="UP000242474"/>
    </source>
</evidence>
<keyword evidence="3" id="KW-0472">Membrane</keyword>
<dbReference type="GO" id="GO:0022857">
    <property type="term" value="F:transmembrane transporter activity"/>
    <property type="evidence" value="ECO:0007669"/>
    <property type="project" value="InterPro"/>
</dbReference>
<proteinExistence type="inferred from homology"/>
<feature type="transmembrane region" description="Helical" evidence="3">
    <location>
        <begin position="265"/>
        <end position="286"/>
    </location>
</feature>
<dbReference type="Gene3D" id="1.20.1250.20">
    <property type="entry name" value="MFS general substrate transporter like domains"/>
    <property type="match status" value="1"/>
</dbReference>
<evidence type="ECO:0000256" key="1">
    <source>
        <dbReference type="ARBA" id="ARBA00004141"/>
    </source>
</evidence>
<evidence type="ECO:0000313" key="5">
    <source>
        <dbReference type="EMBL" id="PIA17994.1"/>
    </source>
</evidence>